<evidence type="ECO:0000256" key="3">
    <source>
        <dbReference type="ARBA" id="ARBA00022692"/>
    </source>
</evidence>
<dbReference type="RefSeq" id="WP_132009542.1">
    <property type="nucleotide sequence ID" value="NZ_JBHUNN010000002.1"/>
</dbReference>
<dbReference type="GO" id="GO:0016020">
    <property type="term" value="C:membrane"/>
    <property type="evidence" value="ECO:0007669"/>
    <property type="project" value="UniProtKB-SubCell"/>
</dbReference>
<dbReference type="Pfam" id="PF03741">
    <property type="entry name" value="TerC"/>
    <property type="match status" value="1"/>
</dbReference>
<keyword evidence="4 6" id="KW-1133">Transmembrane helix</keyword>
<dbReference type="InterPro" id="IPR005496">
    <property type="entry name" value="Integral_membrane_TerC"/>
</dbReference>
<feature type="transmembrane region" description="Helical" evidence="6">
    <location>
        <begin position="214"/>
        <end position="231"/>
    </location>
</feature>
<feature type="transmembrane region" description="Helical" evidence="6">
    <location>
        <begin position="49"/>
        <end position="72"/>
    </location>
</feature>
<evidence type="ECO:0000256" key="4">
    <source>
        <dbReference type="ARBA" id="ARBA00022989"/>
    </source>
</evidence>
<reference evidence="7 8" key="1">
    <citation type="submission" date="2019-03" db="EMBL/GenBank/DDBJ databases">
        <title>Genomic Encyclopedia of Type Strains, Phase IV (KMG-IV): sequencing the most valuable type-strain genomes for metagenomic binning, comparative biology and taxonomic classification.</title>
        <authorList>
            <person name="Goeker M."/>
        </authorList>
    </citation>
    <scope>NUCLEOTIDE SEQUENCE [LARGE SCALE GENOMIC DNA]</scope>
    <source>
        <strain evidence="7 8">DSM 22958</strain>
    </source>
</reference>
<dbReference type="AlphaFoldDB" id="A0A4R2GMQ6"/>
<accession>A0A4R2GMQ6</accession>
<keyword evidence="5 6" id="KW-0472">Membrane</keyword>
<comment type="subcellular location">
    <subcellularLocation>
        <location evidence="1">Membrane</location>
        <topology evidence="1">Multi-pass membrane protein</topology>
    </subcellularLocation>
</comment>
<keyword evidence="3 6" id="KW-0812">Transmembrane</keyword>
<feature type="transmembrane region" description="Helical" evidence="6">
    <location>
        <begin position="188"/>
        <end position="208"/>
    </location>
</feature>
<dbReference type="Proteomes" id="UP000294881">
    <property type="component" value="Unassembled WGS sequence"/>
</dbReference>
<feature type="transmembrane region" description="Helical" evidence="6">
    <location>
        <begin position="12"/>
        <end position="37"/>
    </location>
</feature>
<comment type="caution">
    <text evidence="7">The sequence shown here is derived from an EMBL/GenBank/DDBJ whole genome shotgun (WGS) entry which is preliminary data.</text>
</comment>
<evidence type="ECO:0000256" key="1">
    <source>
        <dbReference type="ARBA" id="ARBA00004141"/>
    </source>
</evidence>
<comment type="similarity">
    <text evidence="2">Belongs to the TerC family.</text>
</comment>
<dbReference type="PANTHER" id="PTHR30238">
    <property type="entry name" value="MEMBRANE BOUND PREDICTED REDOX MODULATOR"/>
    <property type="match status" value="1"/>
</dbReference>
<evidence type="ECO:0000313" key="8">
    <source>
        <dbReference type="Proteomes" id="UP000294881"/>
    </source>
</evidence>
<feature type="transmembrane region" description="Helical" evidence="6">
    <location>
        <begin position="84"/>
        <end position="103"/>
    </location>
</feature>
<evidence type="ECO:0000256" key="5">
    <source>
        <dbReference type="ARBA" id="ARBA00023136"/>
    </source>
</evidence>
<feature type="transmembrane region" description="Helical" evidence="6">
    <location>
        <begin position="155"/>
        <end position="181"/>
    </location>
</feature>
<feature type="transmembrane region" description="Helical" evidence="6">
    <location>
        <begin position="124"/>
        <end position="149"/>
    </location>
</feature>
<gene>
    <name evidence="7" type="ORF">EV666_11423</name>
</gene>
<evidence type="ECO:0000256" key="2">
    <source>
        <dbReference type="ARBA" id="ARBA00007511"/>
    </source>
</evidence>
<evidence type="ECO:0000256" key="6">
    <source>
        <dbReference type="SAM" id="Phobius"/>
    </source>
</evidence>
<keyword evidence="8" id="KW-1185">Reference proteome</keyword>
<name>A0A4R2GMQ6_9HYPH</name>
<sequence>MFDWLASPEGWAALLTLSAMEIVLGIDNVVFISVLVAKLPAEQAERARRLGLGMALVFRVGLLFALTAIMKLTYPVLTILGEELSWRDIILIVGGLFLLYKAVHEIHGEVSGDAHEDARAAAPRAFLAAVAQIAVIDLVFSIDSIVTAIGMADDLSIMIIAVMIAVAVMYLASGVVARFIAENPTTKVLALSFLMLIGVSLVAEGGGFHLPRGYIYSAMAFAAVVEAINVWSRRNGKKREATQMDENGSQSGPPA</sequence>
<protein>
    <submittedName>
        <fullName evidence="7">Putative tellurium resistance membrane protein TerC</fullName>
    </submittedName>
</protein>
<dbReference type="PANTHER" id="PTHR30238:SF4">
    <property type="entry name" value="SLL1022 PROTEIN"/>
    <property type="match status" value="1"/>
</dbReference>
<organism evidence="7 8">
    <name type="scientific">Camelimonas lactis</name>
    <dbReference type="NCBI Taxonomy" id="659006"/>
    <lineage>
        <taxon>Bacteria</taxon>
        <taxon>Pseudomonadati</taxon>
        <taxon>Pseudomonadota</taxon>
        <taxon>Alphaproteobacteria</taxon>
        <taxon>Hyphomicrobiales</taxon>
        <taxon>Chelatococcaceae</taxon>
        <taxon>Camelimonas</taxon>
    </lineage>
</organism>
<dbReference type="OrthoDB" id="9805314at2"/>
<proteinExistence type="inferred from homology"/>
<evidence type="ECO:0000313" key="7">
    <source>
        <dbReference type="EMBL" id="TCO10320.1"/>
    </source>
</evidence>
<dbReference type="EMBL" id="SLWL01000014">
    <property type="protein sequence ID" value="TCO10320.1"/>
    <property type="molecule type" value="Genomic_DNA"/>
</dbReference>